<dbReference type="InterPro" id="IPR011008">
    <property type="entry name" value="Dimeric_a/b-barrel"/>
</dbReference>
<comment type="caution">
    <text evidence="2">The sequence shown here is derived from an EMBL/GenBank/DDBJ whole genome shotgun (WGS) entry which is preliminary data.</text>
</comment>
<dbReference type="OrthoDB" id="70544at2"/>
<gene>
    <name evidence="2" type="ORF">CLV34_2063</name>
</gene>
<dbReference type="Pfam" id="PF01037">
    <property type="entry name" value="AsnC_trans_reg"/>
    <property type="match status" value="1"/>
</dbReference>
<name>A0A2M8WRD7_9MICO</name>
<reference evidence="2 3" key="1">
    <citation type="submission" date="2017-11" db="EMBL/GenBank/DDBJ databases">
        <title>Genomic Encyclopedia of Archaeal and Bacterial Type Strains, Phase II (KMG-II): From Individual Species to Whole Genera.</title>
        <authorList>
            <person name="Goeker M."/>
        </authorList>
    </citation>
    <scope>NUCLEOTIDE SEQUENCE [LARGE SCALE GENOMIC DNA]</scope>
    <source>
        <strain evidence="2 3">DSM 22413</strain>
    </source>
</reference>
<proteinExistence type="predicted"/>
<evidence type="ECO:0000313" key="2">
    <source>
        <dbReference type="EMBL" id="PJI93489.1"/>
    </source>
</evidence>
<evidence type="ECO:0000313" key="3">
    <source>
        <dbReference type="Proteomes" id="UP000231586"/>
    </source>
</evidence>
<dbReference type="Proteomes" id="UP000231586">
    <property type="component" value="Unassembled WGS sequence"/>
</dbReference>
<dbReference type="EMBL" id="PGTZ01000008">
    <property type="protein sequence ID" value="PJI93489.1"/>
    <property type="molecule type" value="Genomic_DNA"/>
</dbReference>
<organism evidence="2 3">
    <name type="scientific">Luteimicrobium subarcticum</name>
    <dbReference type="NCBI Taxonomy" id="620910"/>
    <lineage>
        <taxon>Bacteria</taxon>
        <taxon>Bacillati</taxon>
        <taxon>Actinomycetota</taxon>
        <taxon>Actinomycetes</taxon>
        <taxon>Micrococcales</taxon>
        <taxon>Luteimicrobium</taxon>
    </lineage>
</organism>
<evidence type="ECO:0000259" key="1">
    <source>
        <dbReference type="Pfam" id="PF01037"/>
    </source>
</evidence>
<dbReference type="RefSeq" id="WP_100350173.1">
    <property type="nucleotide sequence ID" value="NZ_PGTZ01000008.1"/>
</dbReference>
<feature type="domain" description="Transcription regulator AsnC/Lrp ligand binding" evidence="1">
    <location>
        <begin position="6"/>
        <end position="76"/>
    </location>
</feature>
<dbReference type="AlphaFoldDB" id="A0A2M8WRD7"/>
<dbReference type="Gene3D" id="3.30.70.920">
    <property type="match status" value="1"/>
</dbReference>
<keyword evidence="3" id="KW-1185">Reference proteome</keyword>
<dbReference type="SUPFAM" id="SSF54909">
    <property type="entry name" value="Dimeric alpha+beta barrel"/>
    <property type="match status" value="1"/>
</dbReference>
<protein>
    <submittedName>
        <fullName evidence="2">AsnC-like helix-turn-helix protein</fullName>
    </submittedName>
</protein>
<sequence length="93" mass="9783">MLTAIVLIDTAPDVIPEVAATLAGLAGVSEVYSVTGRADLVAIVRVTDHDRFADVIADGISKVRGVVRTETLLAFRAYSPAQLDQAFAIGLED</sequence>
<dbReference type="InterPro" id="IPR019887">
    <property type="entry name" value="Tscrpt_reg_AsnC/Lrp_C"/>
</dbReference>
<accession>A0A2M8WRD7</accession>